<dbReference type="PANTHER" id="PTHR43096">
    <property type="entry name" value="DNAJ HOMOLOG 1, MITOCHONDRIAL-RELATED"/>
    <property type="match status" value="1"/>
</dbReference>
<dbReference type="EMBL" id="JXQG01000043">
    <property type="protein sequence ID" value="KKZ11710.1"/>
    <property type="molecule type" value="Genomic_DNA"/>
</dbReference>
<dbReference type="PRINTS" id="PR00625">
    <property type="entry name" value="JDOMAIN"/>
</dbReference>
<dbReference type="InterPro" id="IPR036869">
    <property type="entry name" value="J_dom_sf"/>
</dbReference>
<reference evidence="4 5" key="1">
    <citation type="submission" date="2015-01" db="EMBL/GenBank/DDBJ databases">
        <title>Lifestyle Evolution in Cyanobacterial Symbionts of Sponges.</title>
        <authorList>
            <person name="Burgsdorf I."/>
            <person name="Slaby B.M."/>
            <person name="Handley K.M."/>
            <person name="Haber M."/>
            <person name="Blom J."/>
            <person name="Marshall C.W."/>
            <person name="Gilbert J.A."/>
            <person name="Hentschel U."/>
            <person name="Steindler L."/>
        </authorList>
    </citation>
    <scope>NUCLEOTIDE SEQUENCE [LARGE SCALE GENOMIC DNA]</scope>
    <source>
        <strain evidence="4">SP3</strain>
    </source>
</reference>
<dbReference type="InterPro" id="IPR008971">
    <property type="entry name" value="HSP40/DnaJ_pept-bd"/>
</dbReference>
<dbReference type="SUPFAM" id="SSF49493">
    <property type="entry name" value="HSP40/DnaJ peptide-binding domain"/>
    <property type="match status" value="2"/>
</dbReference>
<feature type="compositionally biased region" description="Pro residues" evidence="2">
    <location>
        <begin position="111"/>
        <end position="131"/>
    </location>
</feature>
<gene>
    <name evidence="4" type="ORF">TE42_07235</name>
</gene>
<dbReference type="Gene3D" id="2.60.260.20">
    <property type="entry name" value="Urease metallochaperone UreE, N-terminal domain"/>
    <property type="match status" value="1"/>
</dbReference>
<dbReference type="GO" id="GO:0042026">
    <property type="term" value="P:protein refolding"/>
    <property type="evidence" value="ECO:0007669"/>
    <property type="project" value="TreeGrafter"/>
</dbReference>
<feature type="region of interest" description="Disordered" evidence="2">
    <location>
        <begin position="65"/>
        <end position="88"/>
    </location>
</feature>
<dbReference type="InterPro" id="IPR002939">
    <property type="entry name" value="DnaJ_C"/>
</dbReference>
<dbReference type="InterPro" id="IPR001623">
    <property type="entry name" value="DnaJ_domain"/>
</dbReference>
<dbReference type="SUPFAM" id="SSF46565">
    <property type="entry name" value="Chaperone J-domain"/>
    <property type="match status" value="1"/>
</dbReference>
<accession>A0A0G2HL96</accession>
<dbReference type="Pfam" id="PF00226">
    <property type="entry name" value="DnaJ"/>
    <property type="match status" value="1"/>
</dbReference>
<proteinExistence type="predicted"/>
<name>A0A0G2HL96_9SYNE</name>
<dbReference type="GO" id="GO:0005737">
    <property type="term" value="C:cytoplasm"/>
    <property type="evidence" value="ECO:0007669"/>
    <property type="project" value="TreeGrafter"/>
</dbReference>
<dbReference type="SMART" id="SM00271">
    <property type="entry name" value="DnaJ"/>
    <property type="match status" value="1"/>
</dbReference>
<dbReference type="GO" id="GO:0051082">
    <property type="term" value="F:unfolded protein binding"/>
    <property type="evidence" value="ECO:0007669"/>
    <property type="project" value="InterPro"/>
</dbReference>
<sequence>MVGPEQPESELDVWAVLGLQPGASAAELKRAFRQQARRWHPDLNPGDPTAEERFKSVNAAYAVLSAPSRQQAWQQGRDRSTSGEDLSGFPSFEDYLAHLFGRRQPVDRSSPSPPPPGRAEPAQAAPPPPSRSPESSAEPPSTPPKPRPWRETALALTLQQAWTGSRHLVALPDGTHVEVHTPPGAGDGWRLRLAGVAPDGGDHLLRLHVRTREGLRLDGWHVRYRLDVSPADAALGAQVTVPSLHGPVELAIPPRCSSGQLLRLRRCGFCTDEDCGDQIVELRIVIPSALPEVVVELYRQLQDLESSF</sequence>
<feature type="domain" description="J" evidence="3">
    <location>
        <begin position="12"/>
        <end position="81"/>
    </location>
</feature>
<dbReference type="Proteomes" id="UP000035067">
    <property type="component" value="Unassembled WGS sequence"/>
</dbReference>
<dbReference type="AlphaFoldDB" id="A0A0G2HL96"/>
<dbReference type="CDD" id="cd06257">
    <property type="entry name" value="DnaJ"/>
    <property type="match status" value="1"/>
</dbReference>
<dbReference type="Gene3D" id="1.10.287.110">
    <property type="entry name" value="DnaJ domain"/>
    <property type="match status" value="1"/>
</dbReference>
<evidence type="ECO:0000259" key="3">
    <source>
        <dbReference type="PROSITE" id="PS50076"/>
    </source>
</evidence>
<evidence type="ECO:0000256" key="2">
    <source>
        <dbReference type="SAM" id="MobiDB-lite"/>
    </source>
</evidence>
<dbReference type="PROSITE" id="PS50076">
    <property type="entry name" value="DNAJ_2"/>
    <property type="match status" value="1"/>
</dbReference>
<dbReference type="PATRIC" id="fig|1604020.3.peg.1307"/>
<organism evidence="4 5">
    <name type="scientific">Candidatus Synechococcus spongiarum SP3</name>
    <dbReference type="NCBI Taxonomy" id="1604020"/>
    <lineage>
        <taxon>Bacteria</taxon>
        <taxon>Bacillati</taxon>
        <taxon>Cyanobacteriota</taxon>
        <taxon>Cyanophyceae</taxon>
        <taxon>Synechococcales</taxon>
        <taxon>Synechococcaceae</taxon>
        <taxon>Synechococcus</taxon>
    </lineage>
</organism>
<evidence type="ECO:0000256" key="1">
    <source>
        <dbReference type="ARBA" id="ARBA00023186"/>
    </source>
</evidence>
<evidence type="ECO:0000313" key="5">
    <source>
        <dbReference type="Proteomes" id="UP000035067"/>
    </source>
</evidence>
<dbReference type="PANTHER" id="PTHR43096:SF48">
    <property type="entry name" value="CHAPERONE PROTEIN DNAJ"/>
    <property type="match status" value="1"/>
</dbReference>
<comment type="caution">
    <text evidence="4">The sequence shown here is derived from an EMBL/GenBank/DDBJ whole genome shotgun (WGS) entry which is preliminary data.</text>
</comment>
<evidence type="ECO:0000313" key="4">
    <source>
        <dbReference type="EMBL" id="KKZ11710.1"/>
    </source>
</evidence>
<keyword evidence="1" id="KW-0143">Chaperone</keyword>
<dbReference type="CDD" id="cd10747">
    <property type="entry name" value="DnaJ_C"/>
    <property type="match status" value="1"/>
</dbReference>
<feature type="region of interest" description="Disordered" evidence="2">
    <location>
        <begin position="104"/>
        <end position="149"/>
    </location>
</feature>
<protein>
    <recommendedName>
        <fullName evidence="3">J domain-containing protein</fullName>
    </recommendedName>
</protein>
<dbReference type="Pfam" id="PF01556">
    <property type="entry name" value="DnaJ_C"/>
    <property type="match status" value="1"/>
</dbReference>